<dbReference type="Proteomes" id="UP000193144">
    <property type="component" value="Unassembled WGS sequence"/>
</dbReference>
<organism evidence="2 3">
    <name type="scientific">Clohesyomyces aquaticus</name>
    <dbReference type="NCBI Taxonomy" id="1231657"/>
    <lineage>
        <taxon>Eukaryota</taxon>
        <taxon>Fungi</taxon>
        <taxon>Dikarya</taxon>
        <taxon>Ascomycota</taxon>
        <taxon>Pezizomycotina</taxon>
        <taxon>Dothideomycetes</taxon>
        <taxon>Pleosporomycetidae</taxon>
        <taxon>Pleosporales</taxon>
        <taxon>Lindgomycetaceae</taxon>
        <taxon>Clohesyomyces</taxon>
    </lineage>
</organism>
<dbReference type="EMBL" id="MCFA01000079">
    <property type="protein sequence ID" value="ORY09980.1"/>
    <property type="molecule type" value="Genomic_DNA"/>
</dbReference>
<keyword evidence="1" id="KW-0732">Signal</keyword>
<comment type="caution">
    <text evidence="2">The sequence shown here is derived from an EMBL/GenBank/DDBJ whole genome shotgun (WGS) entry which is preliminary data.</text>
</comment>
<proteinExistence type="predicted"/>
<evidence type="ECO:0000313" key="3">
    <source>
        <dbReference type="Proteomes" id="UP000193144"/>
    </source>
</evidence>
<name>A0A1Y1ZI95_9PLEO</name>
<sequence>MKLTALIILTLGMTVAARKCACNGGRAHSKKACDTLGFWYGTTGCGFTGCCVNPGREEESFINECETLGYGFKRCDDCDVC</sequence>
<dbReference type="OrthoDB" id="4304372at2759"/>
<keyword evidence="3" id="KW-1185">Reference proteome</keyword>
<protein>
    <submittedName>
        <fullName evidence="2">Uncharacterized protein</fullName>
    </submittedName>
</protein>
<accession>A0A1Y1ZI95</accession>
<reference evidence="2 3" key="1">
    <citation type="submission" date="2016-07" db="EMBL/GenBank/DDBJ databases">
        <title>Pervasive Adenine N6-methylation of Active Genes in Fungi.</title>
        <authorList>
            <consortium name="DOE Joint Genome Institute"/>
            <person name="Mondo S.J."/>
            <person name="Dannebaum R.O."/>
            <person name="Kuo R.C."/>
            <person name="Labutti K."/>
            <person name="Haridas S."/>
            <person name="Kuo A."/>
            <person name="Salamov A."/>
            <person name="Ahrendt S.R."/>
            <person name="Lipzen A."/>
            <person name="Sullivan W."/>
            <person name="Andreopoulos W.B."/>
            <person name="Clum A."/>
            <person name="Lindquist E."/>
            <person name="Daum C."/>
            <person name="Ramamoorthy G.K."/>
            <person name="Gryganskyi A."/>
            <person name="Culley D."/>
            <person name="Magnuson J.K."/>
            <person name="James T.Y."/>
            <person name="O'Malley M.A."/>
            <person name="Stajich J.E."/>
            <person name="Spatafora J.W."/>
            <person name="Visel A."/>
            <person name="Grigoriev I.V."/>
        </authorList>
    </citation>
    <scope>NUCLEOTIDE SEQUENCE [LARGE SCALE GENOMIC DNA]</scope>
    <source>
        <strain evidence="2 3">CBS 115471</strain>
    </source>
</reference>
<evidence type="ECO:0000313" key="2">
    <source>
        <dbReference type="EMBL" id="ORY09980.1"/>
    </source>
</evidence>
<evidence type="ECO:0000256" key="1">
    <source>
        <dbReference type="SAM" id="SignalP"/>
    </source>
</evidence>
<dbReference type="AlphaFoldDB" id="A0A1Y1ZI95"/>
<feature type="chain" id="PRO_5011008681" evidence="1">
    <location>
        <begin position="18"/>
        <end position="81"/>
    </location>
</feature>
<feature type="signal peptide" evidence="1">
    <location>
        <begin position="1"/>
        <end position="17"/>
    </location>
</feature>
<gene>
    <name evidence="2" type="ORF">BCR34DRAFT_567583</name>
</gene>